<comment type="caution">
    <text evidence="9">The sequence shown here is derived from an EMBL/GenBank/DDBJ whole genome shotgun (WGS) entry which is preliminary data.</text>
</comment>
<evidence type="ECO:0000256" key="4">
    <source>
        <dbReference type="ARBA" id="ARBA00022957"/>
    </source>
</evidence>
<evidence type="ECO:0000256" key="7">
    <source>
        <dbReference type="ARBA" id="ARBA00023136"/>
    </source>
</evidence>
<keyword evidence="1 8" id="KW-0813">Transport</keyword>
<evidence type="ECO:0000256" key="3">
    <source>
        <dbReference type="ARBA" id="ARBA00022857"/>
    </source>
</evidence>
<keyword evidence="7 8" id="KW-0472">Membrane</keyword>
<sequence>MTVKKGDFVQVIAEKLTNSLESQASDPRFPSYIFEGRGEIVDIKDDYAQIKFPVPTPTIWLRLDQVEAGK</sequence>
<dbReference type="GO" id="GO:0016655">
    <property type="term" value="F:oxidoreductase activity, acting on NAD(P)H, quinone or similar compound as acceptor"/>
    <property type="evidence" value="ECO:0007669"/>
    <property type="project" value="UniProtKB-UniRule"/>
</dbReference>
<keyword evidence="4 8" id="KW-0618">Plastoquinone</keyword>
<dbReference type="Proteomes" id="UP001268256">
    <property type="component" value="Unassembled WGS sequence"/>
</dbReference>
<organism evidence="9 10">
    <name type="scientific">Pseudocalidococcus azoricus BACA0444</name>
    <dbReference type="NCBI Taxonomy" id="2918990"/>
    <lineage>
        <taxon>Bacteria</taxon>
        <taxon>Bacillati</taxon>
        <taxon>Cyanobacteriota</taxon>
        <taxon>Cyanophyceae</taxon>
        <taxon>Acaryochloridales</taxon>
        <taxon>Thermosynechococcaceae</taxon>
        <taxon>Pseudocalidococcus</taxon>
        <taxon>Pseudocalidococcus azoricus</taxon>
    </lineage>
</organism>
<evidence type="ECO:0000256" key="8">
    <source>
        <dbReference type="HAMAP-Rule" id="MF_01354"/>
    </source>
</evidence>
<dbReference type="GO" id="GO:0048038">
    <property type="term" value="F:quinone binding"/>
    <property type="evidence" value="ECO:0007669"/>
    <property type="project" value="UniProtKB-KW"/>
</dbReference>
<keyword evidence="5 8" id="KW-1278">Translocase</keyword>
<protein>
    <recommendedName>
        <fullName evidence="8">NAD(P)H-quinone oxidoreductase subunit O</fullName>
        <ecNumber evidence="8">7.1.1.-</ecNumber>
    </recommendedName>
    <alternativeName>
        <fullName evidence="8">NAD(P)H dehydrogenase I subunit O</fullName>
        <shortName evidence="8">NDH-1 subunit O</shortName>
        <shortName evidence="8">NDH-O</shortName>
    </alternativeName>
</protein>
<proteinExistence type="inferred from homology"/>
<evidence type="ECO:0000313" key="10">
    <source>
        <dbReference type="Proteomes" id="UP001268256"/>
    </source>
</evidence>
<dbReference type="RefSeq" id="WP_322878584.1">
    <property type="nucleotide sequence ID" value="NZ_JAVMIP010000011.1"/>
</dbReference>
<dbReference type="GO" id="GO:0031676">
    <property type="term" value="C:plasma membrane-derived thylakoid membrane"/>
    <property type="evidence" value="ECO:0007669"/>
    <property type="project" value="UniProtKB-SubCell"/>
</dbReference>
<name>A0AAE4FUX7_9CYAN</name>
<comment type="catalytic activity">
    <reaction evidence="8">
        <text>a plastoquinone + NADPH + (n+1) H(+)(in) = a plastoquinol + NADP(+) + n H(+)(out)</text>
        <dbReference type="Rhea" id="RHEA:42612"/>
        <dbReference type="Rhea" id="RHEA-COMP:9561"/>
        <dbReference type="Rhea" id="RHEA-COMP:9562"/>
        <dbReference type="ChEBI" id="CHEBI:15378"/>
        <dbReference type="ChEBI" id="CHEBI:17757"/>
        <dbReference type="ChEBI" id="CHEBI:57783"/>
        <dbReference type="ChEBI" id="CHEBI:58349"/>
        <dbReference type="ChEBI" id="CHEBI:62192"/>
    </reaction>
</comment>
<evidence type="ECO:0000256" key="1">
    <source>
        <dbReference type="ARBA" id="ARBA00022448"/>
    </source>
</evidence>
<evidence type="ECO:0000256" key="5">
    <source>
        <dbReference type="ARBA" id="ARBA00022967"/>
    </source>
</evidence>
<keyword evidence="8" id="KW-0793">Thylakoid</keyword>
<keyword evidence="2 8" id="KW-0874">Quinone</keyword>
<comment type="subunit">
    <text evidence="8">NDH-1 can be composed of about 15 different subunits; different subcomplexes with different compositions have been identified which probably have different functions.</text>
</comment>
<evidence type="ECO:0000256" key="6">
    <source>
        <dbReference type="ARBA" id="ARBA00023027"/>
    </source>
</evidence>
<dbReference type="EMBL" id="JAVMIP010000011">
    <property type="protein sequence ID" value="MDS3861340.1"/>
    <property type="molecule type" value="Genomic_DNA"/>
</dbReference>
<comment type="catalytic activity">
    <reaction evidence="8">
        <text>a plastoquinone + NADH + (n+1) H(+)(in) = a plastoquinol + NAD(+) + n H(+)(out)</text>
        <dbReference type="Rhea" id="RHEA:42608"/>
        <dbReference type="Rhea" id="RHEA-COMP:9561"/>
        <dbReference type="Rhea" id="RHEA-COMP:9562"/>
        <dbReference type="ChEBI" id="CHEBI:15378"/>
        <dbReference type="ChEBI" id="CHEBI:17757"/>
        <dbReference type="ChEBI" id="CHEBI:57540"/>
        <dbReference type="ChEBI" id="CHEBI:57945"/>
        <dbReference type="ChEBI" id="CHEBI:62192"/>
    </reaction>
</comment>
<evidence type="ECO:0000256" key="2">
    <source>
        <dbReference type="ARBA" id="ARBA00022719"/>
    </source>
</evidence>
<gene>
    <name evidence="8" type="primary">ndhO</name>
    <name evidence="9" type="ORF">RIF25_11025</name>
</gene>
<comment type="subcellular location">
    <subcellularLocation>
        <location evidence="8">Cellular thylakoid membrane</location>
        <topology evidence="8">Peripheral membrane protein</topology>
        <orientation evidence="8">Cytoplasmic side</orientation>
    </subcellularLocation>
</comment>
<reference evidence="10" key="1">
    <citation type="submission" date="2023-07" db="EMBL/GenBank/DDBJ databases">
        <authorList>
            <person name="Luz R."/>
            <person name="Cordeiro R."/>
            <person name="Fonseca A."/>
            <person name="Goncalves V."/>
        </authorList>
    </citation>
    <scope>NUCLEOTIDE SEQUENCE [LARGE SCALE GENOMIC DNA]</scope>
    <source>
        <strain evidence="10">BACA0444</strain>
    </source>
</reference>
<comment type="function">
    <text evidence="8">NDH-1 shuttles electrons from an unknown electron donor, via FMN and iron-sulfur (Fe-S) centers, to quinones in the respiratory and/or the photosynthetic chain. The immediate electron acceptor for the enzyme in this species is believed to be plastoquinone. Couples the redox reaction to proton translocation, and thus conserves the redox energy in a proton gradient. Cyanobacterial NDH-1 also plays a role in inorganic carbon-concentration.</text>
</comment>
<evidence type="ECO:0000313" key="9">
    <source>
        <dbReference type="EMBL" id="MDS3861340.1"/>
    </source>
</evidence>
<dbReference type="InterPro" id="IPR020905">
    <property type="entry name" value="NdhO"/>
</dbReference>
<dbReference type="AlphaFoldDB" id="A0AAE4FUX7"/>
<keyword evidence="10" id="KW-1185">Reference proteome</keyword>
<dbReference type="HAMAP" id="MF_01354">
    <property type="entry name" value="NDH1_NDH1O"/>
    <property type="match status" value="1"/>
</dbReference>
<comment type="similarity">
    <text evidence="8">Belongs to the complex I NdhO subunit family.</text>
</comment>
<keyword evidence="6 8" id="KW-0520">NAD</keyword>
<keyword evidence="3 8" id="KW-0521">NADP</keyword>
<accession>A0AAE4FUX7</accession>
<dbReference type="Pfam" id="PF11910">
    <property type="entry name" value="NdhO"/>
    <property type="match status" value="1"/>
</dbReference>
<dbReference type="EC" id="7.1.1.-" evidence="8"/>